<dbReference type="RefSeq" id="WP_150782821.1">
    <property type="nucleotide sequence ID" value="NZ_CABVIH010000065.1"/>
</dbReference>
<protein>
    <submittedName>
        <fullName evidence="1">Uncharacterized protein</fullName>
    </submittedName>
</protein>
<dbReference type="OrthoDB" id="8966985at2"/>
<evidence type="ECO:0000313" key="1">
    <source>
        <dbReference type="EMBL" id="VVP61082.1"/>
    </source>
</evidence>
<accession>A0A5E7QFI8</accession>
<name>A0A5E7QFI8_PSEFL</name>
<proteinExistence type="predicted"/>
<organism evidence="1 2">
    <name type="scientific">Pseudomonas fluorescens</name>
    <dbReference type="NCBI Taxonomy" id="294"/>
    <lineage>
        <taxon>Bacteria</taxon>
        <taxon>Pseudomonadati</taxon>
        <taxon>Pseudomonadota</taxon>
        <taxon>Gammaproteobacteria</taxon>
        <taxon>Pseudomonadales</taxon>
        <taxon>Pseudomonadaceae</taxon>
        <taxon>Pseudomonas</taxon>
    </lineage>
</organism>
<dbReference type="Proteomes" id="UP000375525">
    <property type="component" value="Unassembled WGS sequence"/>
</dbReference>
<reference evidence="1 2" key="1">
    <citation type="submission" date="2019-09" db="EMBL/GenBank/DDBJ databases">
        <authorList>
            <person name="Chandra G."/>
            <person name="Truman W A."/>
        </authorList>
    </citation>
    <scope>NUCLEOTIDE SEQUENCE [LARGE SCALE GENOMIC DNA]</scope>
    <source>
        <strain evidence="1">PS880</strain>
    </source>
</reference>
<sequence length="167" mass="19437">MRKVGFDGGHTVYELGPVSDVVLFFECLDVFVVNTCVDQDWSLLSDRLYKRYLRQDELEESFILMEKAKSIFFTLPSSSVAWDEDMQADRDRTWLDSRVDTLGTVFSRYFDLFSKAKNSAVSFLDEFGIYQPLRILASDMPALMVEKKRPLNEYDALGLDDLPFWLR</sequence>
<dbReference type="AlphaFoldDB" id="A0A5E7QFI8"/>
<dbReference type="EMBL" id="CABVIH010000065">
    <property type="protein sequence ID" value="VVP61082.1"/>
    <property type="molecule type" value="Genomic_DNA"/>
</dbReference>
<gene>
    <name evidence="1" type="ORF">PS880_06249</name>
</gene>
<evidence type="ECO:0000313" key="2">
    <source>
        <dbReference type="Proteomes" id="UP000375525"/>
    </source>
</evidence>